<evidence type="ECO:0000256" key="2">
    <source>
        <dbReference type="ARBA" id="ARBA00009340"/>
    </source>
</evidence>
<dbReference type="InterPro" id="IPR011989">
    <property type="entry name" value="ARM-like"/>
</dbReference>
<evidence type="ECO:0000256" key="1">
    <source>
        <dbReference type="ARBA" id="ARBA00004123"/>
    </source>
</evidence>
<keyword evidence="9" id="KW-1185">Reference proteome</keyword>
<feature type="domain" description="MMS19 C-terminal" evidence="6">
    <location>
        <begin position="559"/>
        <end position="1020"/>
    </location>
</feature>
<comment type="similarity">
    <text evidence="2 5">Belongs to the MET18/MMS19 family.</text>
</comment>
<evidence type="ECO:0000256" key="3">
    <source>
        <dbReference type="ARBA" id="ARBA00022737"/>
    </source>
</evidence>
<dbReference type="Pfam" id="PF12460">
    <property type="entry name" value="MMS19_C"/>
    <property type="match status" value="1"/>
</dbReference>
<evidence type="ECO:0000256" key="4">
    <source>
        <dbReference type="ARBA" id="ARBA00023242"/>
    </source>
</evidence>
<keyword evidence="4 5" id="KW-0539">Nucleus</keyword>
<dbReference type="InterPro" id="IPR029240">
    <property type="entry name" value="MMS19_N"/>
</dbReference>
<evidence type="ECO:0000256" key="5">
    <source>
        <dbReference type="RuleBase" id="RU367072"/>
    </source>
</evidence>
<name>A0A9P6T8V5_9BASI</name>
<reference evidence="8" key="1">
    <citation type="submission" date="2013-11" db="EMBL/GenBank/DDBJ databases">
        <title>Genome sequence of the fusiform rust pathogen reveals effectors for host alternation and coevolution with pine.</title>
        <authorList>
            <consortium name="DOE Joint Genome Institute"/>
            <person name="Smith K."/>
            <person name="Pendleton A."/>
            <person name="Kubisiak T."/>
            <person name="Anderson C."/>
            <person name="Salamov A."/>
            <person name="Aerts A."/>
            <person name="Riley R."/>
            <person name="Clum A."/>
            <person name="Lindquist E."/>
            <person name="Ence D."/>
            <person name="Campbell M."/>
            <person name="Kronenberg Z."/>
            <person name="Feau N."/>
            <person name="Dhillon B."/>
            <person name="Hamelin R."/>
            <person name="Burleigh J."/>
            <person name="Smith J."/>
            <person name="Yandell M."/>
            <person name="Nelson C."/>
            <person name="Grigoriev I."/>
            <person name="Davis J."/>
        </authorList>
    </citation>
    <scope>NUCLEOTIDE SEQUENCE</scope>
    <source>
        <strain evidence="8">G11</strain>
    </source>
</reference>
<dbReference type="InterPro" id="IPR016024">
    <property type="entry name" value="ARM-type_fold"/>
</dbReference>
<protein>
    <recommendedName>
        <fullName evidence="5">MMS19 nucleotide excision repair protein</fullName>
    </recommendedName>
</protein>
<dbReference type="GO" id="GO:0016226">
    <property type="term" value="P:iron-sulfur cluster assembly"/>
    <property type="evidence" value="ECO:0007669"/>
    <property type="project" value="UniProtKB-UniRule"/>
</dbReference>
<evidence type="ECO:0000313" key="8">
    <source>
        <dbReference type="EMBL" id="KAG0142959.1"/>
    </source>
</evidence>
<keyword evidence="5" id="KW-0234">DNA repair</keyword>
<dbReference type="SUPFAM" id="SSF48371">
    <property type="entry name" value="ARM repeat"/>
    <property type="match status" value="1"/>
</dbReference>
<accession>A0A9P6T8V5</accession>
<feature type="domain" description="MMS19 N-terminal" evidence="7">
    <location>
        <begin position="39"/>
        <end position="304"/>
    </location>
</feature>
<dbReference type="InterPro" id="IPR039920">
    <property type="entry name" value="MMS19"/>
</dbReference>
<sequence>MNQIKSTGNHLVSVYLDEPSQKNLDQLVQAYLNRTRDLIQALGPNLTSEDEQTRSRAIKLLSNFLQHSLTTPSLKSNEIKLFVEFLVNKLADHPIIVIEALPGLRALTLSDHFGPDETTRCCRAIFENLSNHELNQPGRLQVLVLIDHLLAKQRSALKQMGNEFIGSYCTLVEGEKDPRNLLVAFRLAKVILTEFDVASKIEELFDITFCYFPITFRPPPGNPDAYGGITTNDLAQGLIDCLAATPRFAILALPLLLDKLQSPNLGPKTQVLQTIDKAFPVYGQYAVAEFASLYWESFANEIFQPAELDPELLTLVEKAFQTFICTLFPPSSINPHAPPGPIEFLDQILDMTLHELSNPEKSKAVPAALVVSWIITCGATSEIVSHTTERSIGVLIKAWKESSNGGGEEQMRKRSSILSHLYKFFTAISSFKTLENTGTKIVQQQETKDELLAIFISASLETGTVVVSAAIRALVAMTGVVGFLEVQEISNLVETATRVWASATEPETRDAALSALSILADLTPSDISTITLPTLFARLPSANPFPTPDSIPSTTYVPTLEALATLCGRQALFENFLIKILNRLEYSSSSASRTENPENDLQYAHHLFITLYIVLKNKKGLLQNPEKILTRLCRIFISVDEILGIEEGEIIGASDGRESISVRERSVIKTDTQLITDAGLIVGLIVRQLNSSQQQIFVDKLHACYEIGQIDKLLDVKSSSLRTFKPFSTNAPESDKNMVVLYAEGLIPIRADVIVPGEVLSTTESFVFKYFRHIRDMGASEKLLAFKAGLRLLCSTVNRRSPDFPKFFGEELETFWNSEIELGPLSQHQPRMLAIEIWAWIAKGLVIRGDQRGYVLLDRLCGLWTEEGGGGREVAVLVGILVEEAEEVKSFAVVKVLWKQRVCGYLLDKLVKGYHQRNHGDKTVYLIGLASLLAHVPPALIMPNLSKVIQLLLDSLELPEPDLKTNVLKTIHALVGEEEGAKAIEPHLPTLIHALLTNSRLGSGSSEAVRLGSVKILDALLTSFTPEILWAERAKVLGALGEVVDDGRRAVRRAGVDCRTKWFGLKVL</sequence>
<comment type="function">
    <text evidence="5">Key component of the cytosolic iron-sulfur protein assembly (CIA) complex, a multiprotein complex that mediates the incorporation of iron-sulfur cluster into apoproteins specifically involved in DNA metabolism and genomic integrity. In the CIA complex, MMS19 acts as an adapter between early-acting CIA components and a subset of cellular target iron-sulfur proteins.</text>
</comment>
<dbReference type="PANTHER" id="PTHR12891">
    <property type="entry name" value="DNA REPAIR/TRANSCRIPTION PROTEIN MET18/MMS19"/>
    <property type="match status" value="1"/>
</dbReference>
<dbReference type="AlphaFoldDB" id="A0A9P6T8V5"/>
<proteinExistence type="inferred from homology"/>
<dbReference type="OrthoDB" id="342900at2759"/>
<dbReference type="GO" id="GO:0097361">
    <property type="term" value="C:cytosolic [4Fe-4S] assembly targeting complex"/>
    <property type="evidence" value="ECO:0007669"/>
    <property type="project" value="UniProtKB-UniRule"/>
</dbReference>
<comment type="subcellular location">
    <subcellularLocation>
        <location evidence="1 5">Nucleus</location>
    </subcellularLocation>
</comment>
<evidence type="ECO:0000259" key="7">
    <source>
        <dbReference type="Pfam" id="PF14500"/>
    </source>
</evidence>
<keyword evidence="3" id="KW-0677">Repeat</keyword>
<dbReference type="GO" id="GO:0005634">
    <property type="term" value="C:nucleus"/>
    <property type="evidence" value="ECO:0007669"/>
    <property type="project" value="UniProtKB-SubCell"/>
</dbReference>
<evidence type="ECO:0000259" key="6">
    <source>
        <dbReference type="Pfam" id="PF12460"/>
    </source>
</evidence>
<dbReference type="Gene3D" id="1.25.10.10">
    <property type="entry name" value="Leucine-rich Repeat Variant"/>
    <property type="match status" value="1"/>
</dbReference>
<dbReference type="GO" id="GO:0006281">
    <property type="term" value="P:DNA repair"/>
    <property type="evidence" value="ECO:0007669"/>
    <property type="project" value="UniProtKB-UniRule"/>
</dbReference>
<organism evidence="8 9">
    <name type="scientific">Cronartium quercuum f. sp. fusiforme G11</name>
    <dbReference type="NCBI Taxonomy" id="708437"/>
    <lineage>
        <taxon>Eukaryota</taxon>
        <taxon>Fungi</taxon>
        <taxon>Dikarya</taxon>
        <taxon>Basidiomycota</taxon>
        <taxon>Pucciniomycotina</taxon>
        <taxon>Pucciniomycetes</taxon>
        <taxon>Pucciniales</taxon>
        <taxon>Coleosporiaceae</taxon>
        <taxon>Cronartium</taxon>
    </lineage>
</organism>
<evidence type="ECO:0000313" key="9">
    <source>
        <dbReference type="Proteomes" id="UP000886653"/>
    </source>
</evidence>
<dbReference type="Proteomes" id="UP000886653">
    <property type="component" value="Unassembled WGS sequence"/>
</dbReference>
<comment type="caution">
    <text evidence="8">The sequence shown here is derived from an EMBL/GenBank/DDBJ whole genome shotgun (WGS) entry which is preliminary data.</text>
</comment>
<keyword evidence="5" id="KW-0227">DNA damage</keyword>
<dbReference type="InterPro" id="IPR024687">
    <property type="entry name" value="MMS19_C"/>
</dbReference>
<dbReference type="PANTHER" id="PTHR12891:SF0">
    <property type="entry name" value="MMS19 NUCLEOTIDE EXCISION REPAIR PROTEIN HOMOLOG"/>
    <property type="match status" value="1"/>
</dbReference>
<gene>
    <name evidence="8" type="ORF">CROQUDRAFT_81546</name>
</gene>
<dbReference type="Pfam" id="PF14500">
    <property type="entry name" value="MMS19_N"/>
    <property type="match status" value="1"/>
</dbReference>
<dbReference type="EMBL" id="MU167332">
    <property type="protein sequence ID" value="KAG0142959.1"/>
    <property type="molecule type" value="Genomic_DNA"/>
</dbReference>
<dbReference type="GO" id="GO:0051604">
    <property type="term" value="P:protein maturation"/>
    <property type="evidence" value="ECO:0007669"/>
    <property type="project" value="UniProtKB-UniRule"/>
</dbReference>